<dbReference type="GO" id="GO:0016787">
    <property type="term" value="F:hydrolase activity"/>
    <property type="evidence" value="ECO:0007669"/>
    <property type="project" value="UniProtKB-KW"/>
</dbReference>
<dbReference type="InterPro" id="IPR029058">
    <property type="entry name" value="AB_hydrolase_fold"/>
</dbReference>
<organism evidence="2 3">
    <name type="scientific">Fictibacillus terranigra</name>
    <dbReference type="NCBI Taxonomy" id="3058424"/>
    <lineage>
        <taxon>Bacteria</taxon>
        <taxon>Bacillati</taxon>
        <taxon>Bacillota</taxon>
        <taxon>Bacilli</taxon>
        <taxon>Bacillales</taxon>
        <taxon>Fictibacillaceae</taxon>
        <taxon>Fictibacillus</taxon>
    </lineage>
</organism>
<dbReference type="Pfam" id="PF01738">
    <property type="entry name" value="DLH"/>
    <property type="match status" value="1"/>
</dbReference>
<dbReference type="Proteomes" id="UP001168694">
    <property type="component" value="Unassembled WGS sequence"/>
</dbReference>
<dbReference type="Gene3D" id="3.40.50.1820">
    <property type="entry name" value="alpha/beta hydrolase"/>
    <property type="match status" value="1"/>
</dbReference>
<dbReference type="InterPro" id="IPR002925">
    <property type="entry name" value="Dienelactn_hydro"/>
</dbReference>
<name>A0ABT8E883_9BACL</name>
<sequence>MLIIQNQTDILIIVVHEIYGLNQHMIEVCECFSQQEFDVISPNLLGRETPFHYSEENLAYVLRRLPLKSKNSLRKVNATT</sequence>
<comment type="caution">
    <text evidence="2">The sequence shown here is derived from an EMBL/GenBank/DDBJ whole genome shotgun (WGS) entry which is preliminary data.</text>
</comment>
<dbReference type="RefSeq" id="WP_290400160.1">
    <property type="nucleotide sequence ID" value="NZ_JAUHLN010000002.1"/>
</dbReference>
<dbReference type="EMBL" id="JAUHLN010000002">
    <property type="protein sequence ID" value="MDN4074088.1"/>
    <property type="molecule type" value="Genomic_DNA"/>
</dbReference>
<accession>A0ABT8E883</accession>
<evidence type="ECO:0000313" key="3">
    <source>
        <dbReference type="Proteomes" id="UP001168694"/>
    </source>
</evidence>
<keyword evidence="2" id="KW-0378">Hydrolase</keyword>
<protein>
    <submittedName>
        <fullName evidence="2">Dienelactone hydrolase family protein</fullName>
    </submittedName>
</protein>
<reference evidence="2" key="1">
    <citation type="submission" date="2023-06" db="EMBL/GenBank/DDBJ databases">
        <title>Draft Genome Sequences of Representative Paenibacillus Polymyxa, Bacillus cereus, Fictibacillus sp., and Brevibacillus agri Strains Isolated from Amazonian Dark Earth.</title>
        <authorList>
            <person name="Pellegrinetti T.A."/>
            <person name="Cunha I.C.M."/>
            <person name="Chaves M.G."/>
            <person name="Freitas A.S."/>
            <person name="Silva A.V.R."/>
            <person name="Tsai S.M."/>
            <person name="Mendes L.W."/>
        </authorList>
    </citation>
    <scope>NUCLEOTIDE SEQUENCE</scope>
    <source>
        <strain evidence="2">CENA-BCM004</strain>
    </source>
</reference>
<evidence type="ECO:0000313" key="2">
    <source>
        <dbReference type="EMBL" id="MDN4074088.1"/>
    </source>
</evidence>
<proteinExistence type="predicted"/>
<feature type="domain" description="Dienelactone hydrolase" evidence="1">
    <location>
        <begin position="11"/>
        <end position="57"/>
    </location>
</feature>
<keyword evidence="3" id="KW-1185">Reference proteome</keyword>
<evidence type="ECO:0000259" key="1">
    <source>
        <dbReference type="Pfam" id="PF01738"/>
    </source>
</evidence>
<gene>
    <name evidence="2" type="ORF">QYF49_13870</name>
</gene>
<dbReference type="SUPFAM" id="SSF53474">
    <property type="entry name" value="alpha/beta-Hydrolases"/>
    <property type="match status" value="1"/>
</dbReference>